<comment type="caution">
    <text evidence="8">The sequence shown here is derived from an EMBL/GenBank/DDBJ whole genome shotgun (WGS) entry which is preliminary data.</text>
</comment>
<dbReference type="AlphaFoldDB" id="A0AAE3LM52"/>
<dbReference type="PANTHER" id="PTHR12815:SF47">
    <property type="entry name" value="TRANSLOCATION AND ASSEMBLY MODULE SUBUNIT TAMA"/>
    <property type="match status" value="1"/>
</dbReference>
<dbReference type="InterPro" id="IPR023707">
    <property type="entry name" value="OM_assembly_BamA"/>
</dbReference>
<organism evidence="8 9">
    <name type="scientific">Haoranjiania flava</name>
    <dbReference type="NCBI Taxonomy" id="1856322"/>
    <lineage>
        <taxon>Bacteria</taxon>
        <taxon>Pseudomonadati</taxon>
        <taxon>Bacteroidota</taxon>
        <taxon>Chitinophagia</taxon>
        <taxon>Chitinophagales</taxon>
        <taxon>Chitinophagaceae</taxon>
        <taxon>Haoranjiania</taxon>
    </lineage>
</organism>
<feature type="domain" description="POTRA" evidence="7">
    <location>
        <begin position="441"/>
        <end position="516"/>
    </location>
</feature>
<evidence type="ECO:0000256" key="5">
    <source>
        <dbReference type="ARBA" id="ARBA00023136"/>
    </source>
</evidence>
<dbReference type="RefSeq" id="WP_263036931.1">
    <property type="nucleotide sequence ID" value="NZ_JAOTPL010000002.1"/>
</dbReference>
<reference evidence="8" key="1">
    <citation type="submission" date="2022-10" db="EMBL/GenBank/DDBJ databases">
        <authorList>
            <person name="Kim H.S."/>
            <person name="Kim J.-S."/>
            <person name="Suh M.K."/>
            <person name="Eom M.K."/>
            <person name="Lee J.-S."/>
        </authorList>
    </citation>
    <scope>NUCLEOTIDE SEQUENCE</scope>
    <source>
        <strain evidence="8">LIP-5</strain>
    </source>
</reference>
<dbReference type="PROSITE" id="PS51779">
    <property type="entry name" value="POTRA"/>
    <property type="match status" value="1"/>
</dbReference>
<keyword evidence="9" id="KW-1185">Reference proteome</keyword>
<protein>
    <submittedName>
        <fullName evidence="8">Outer membrane protein assembly factor</fullName>
    </submittedName>
</protein>
<comment type="subcellular location">
    <subcellularLocation>
        <location evidence="1">Membrane</location>
    </subcellularLocation>
</comment>
<dbReference type="Gene3D" id="3.10.20.310">
    <property type="entry name" value="membrane protein fhac"/>
    <property type="match status" value="5"/>
</dbReference>
<dbReference type="InterPro" id="IPR039910">
    <property type="entry name" value="D15-like"/>
</dbReference>
<dbReference type="Pfam" id="PF07244">
    <property type="entry name" value="POTRA"/>
    <property type="match status" value="4"/>
</dbReference>
<dbReference type="InterPro" id="IPR010827">
    <property type="entry name" value="BamA/TamA_POTRA"/>
</dbReference>
<gene>
    <name evidence="8" type="ORF">OD355_02835</name>
</gene>
<evidence type="ECO:0000256" key="1">
    <source>
        <dbReference type="ARBA" id="ARBA00004370"/>
    </source>
</evidence>
<dbReference type="PIRSF" id="PIRSF006076">
    <property type="entry name" value="OM_assembly_OMP85"/>
    <property type="match status" value="1"/>
</dbReference>
<dbReference type="GO" id="GO:0019867">
    <property type="term" value="C:outer membrane"/>
    <property type="evidence" value="ECO:0007669"/>
    <property type="project" value="InterPro"/>
</dbReference>
<keyword evidence="4" id="KW-0732">Signal</keyword>
<name>A0AAE3LM52_9BACT</name>
<dbReference type="PANTHER" id="PTHR12815">
    <property type="entry name" value="SORTING AND ASSEMBLY MACHINERY SAMM50 PROTEIN FAMILY MEMBER"/>
    <property type="match status" value="1"/>
</dbReference>
<accession>A0AAE3LM52</accession>
<dbReference type="Gene3D" id="2.40.160.50">
    <property type="entry name" value="membrane protein fhac: a member of the omp85/tpsb transporter family"/>
    <property type="match status" value="1"/>
</dbReference>
<evidence type="ECO:0000256" key="2">
    <source>
        <dbReference type="ARBA" id="ARBA00022452"/>
    </source>
</evidence>
<evidence type="ECO:0000256" key="6">
    <source>
        <dbReference type="ARBA" id="ARBA00023237"/>
    </source>
</evidence>
<evidence type="ECO:0000313" key="8">
    <source>
        <dbReference type="EMBL" id="MCU7693446.1"/>
    </source>
</evidence>
<keyword evidence="2" id="KW-1134">Transmembrane beta strand</keyword>
<dbReference type="Proteomes" id="UP001209317">
    <property type="component" value="Unassembled WGS sequence"/>
</dbReference>
<keyword evidence="3" id="KW-0812">Transmembrane</keyword>
<evidence type="ECO:0000259" key="7">
    <source>
        <dbReference type="PROSITE" id="PS51779"/>
    </source>
</evidence>
<proteinExistence type="predicted"/>
<keyword evidence="5" id="KW-0472">Membrane</keyword>
<dbReference type="EMBL" id="JAOTPL010000002">
    <property type="protein sequence ID" value="MCU7693446.1"/>
    <property type="molecule type" value="Genomic_DNA"/>
</dbReference>
<dbReference type="InterPro" id="IPR034746">
    <property type="entry name" value="POTRA"/>
</dbReference>
<dbReference type="GO" id="GO:0071709">
    <property type="term" value="P:membrane assembly"/>
    <property type="evidence" value="ECO:0007669"/>
    <property type="project" value="InterPro"/>
</dbReference>
<keyword evidence="6" id="KW-0998">Cell outer membrane</keyword>
<evidence type="ECO:0000313" key="9">
    <source>
        <dbReference type="Proteomes" id="UP001209317"/>
    </source>
</evidence>
<sequence>MHRYFRSLLVIIASLVSVISFSQIINPAATAVPRTTTTAVDTLPESITIDTSLLNVLKQPNSKKYTLAGVLISGNNTFDRNVLSQISGLVVGSKVTVPGGDEISRGIKKLWAQNYFSDIKVFLVRRVNDNLFIEIQVTERPRLSRFVFKGISKTQADELKSKTGLVPGRAINQNMKLTAVEAIKNYYFEKGFRDLNIDIVETPDTAYSNSVQLVFNIDKGSKVKIDRIGFFDNDDVDGSTLKRKMKETKEMNRLTLFPSATYSPWGRVNEYTFKEYMDEYGFLTYTRTRKLLEKYAKFSLSASKFNEKKYVEDKQKILDYYNSLGYRDAQILRDTVYYNNKGHLNIDLQVNEGKKYYFGDVTWRGNTKYSDSVLNNILNIYKGDTYNAELLDKKLNSMEEYSVSQLYQNFGHLMFRATPVEKSIYNDTIDFEITIMEGPVFNVKNITISGNEKTNEHVLRREIRTLPGDKWNREALMRSYRQLASLSYINAEKINPVPVPDNENGTVDINYQVEEKSADQIELSAGFGGGIGFTGTLGVSFSNFSINNIFNKKGWDPLPTGDGQQLAIRFQSNGRMYSSYSVNFVEPWLGGKNPNALSVSFQHTKYSPLANPIYSGNYRYGGEKIKYDPKADTMHFNTTSLGIGYSKQLRWPDDYFRFGVQANLTRYKLDNYQIDRVNLPFFTSGFSNNFNIKFTINRNSTDYPLYTRSGSDIYFSAQLTPPYSLFNPSLTELPLNDPKRFKWIEYQKYRFGGDWYVPLTRPVGEDNKQLVFRASVKLGYIGNYNSKMPVSPFERFQLGDAGMSNTYQFFGYDIISHRGYPIYESSNPRYNPDNGMAQQYFTIFNKYTAELRYPLTLAQSSTIYGLAFFEAANGWYDFKEYNPFKLRRSVGLGMRFYLPMFGLLGFDYGIGLDRITPGGGLKGAGKFTFMMGMQPD</sequence>
<evidence type="ECO:0000256" key="3">
    <source>
        <dbReference type="ARBA" id="ARBA00022692"/>
    </source>
</evidence>
<evidence type="ECO:0000256" key="4">
    <source>
        <dbReference type="ARBA" id="ARBA00022729"/>
    </source>
</evidence>